<organism evidence="1 2">
    <name type="scientific">Brevibacterium otitidis</name>
    <dbReference type="NCBI Taxonomy" id="53364"/>
    <lineage>
        <taxon>Bacteria</taxon>
        <taxon>Bacillati</taxon>
        <taxon>Actinomycetota</taxon>
        <taxon>Actinomycetes</taxon>
        <taxon>Micrococcales</taxon>
        <taxon>Brevibacteriaceae</taxon>
        <taxon>Brevibacterium</taxon>
    </lineage>
</organism>
<dbReference type="PANTHER" id="PTHR41774">
    <property type="match status" value="1"/>
</dbReference>
<dbReference type="RefSeq" id="WP_376838911.1">
    <property type="nucleotide sequence ID" value="NZ_JBHMAU010000032.1"/>
</dbReference>
<evidence type="ECO:0008006" key="3">
    <source>
        <dbReference type="Google" id="ProtNLM"/>
    </source>
</evidence>
<dbReference type="SUPFAM" id="SSF102705">
    <property type="entry name" value="NIF3 (NGG1p interacting factor 3)-like"/>
    <property type="match status" value="1"/>
</dbReference>
<dbReference type="Gene3D" id="3.30.70.120">
    <property type="match status" value="1"/>
</dbReference>
<protein>
    <recommendedName>
        <fullName evidence="3">NGG1p interacting factor NIF3</fullName>
    </recommendedName>
</protein>
<proteinExistence type="predicted"/>
<dbReference type="InterPro" id="IPR015867">
    <property type="entry name" value="N-reg_PII/ATP_PRibTrfase_C"/>
</dbReference>
<dbReference type="PANTHER" id="PTHR41774:SF1">
    <property type="entry name" value="NGG1P INTERACTING FACTOR NIF3"/>
    <property type="match status" value="1"/>
</dbReference>
<gene>
    <name evidence="1" type="ORF">ACFFN1_04240</name>
</gene>
<dbReference type="EMBL" id="JBHMAU010000032">
    <property type="protein sequence ID" value="MFB9775623.1"/>
    <property type="molecule type" value="Genomic_DNA"/>
</dbReference>
<reference evidence="1 2" key="1">
    <citation type="submission" date="2024-09" db="EMBL/GenBank/DDBJ databases">
        <authorList>
            <person name="Sun Q."/>
            <person name="Mori K."/>
        </authorList>
    </citation>
    <scope>NUCLEOTIDE SEQUENCE [LARGE SCALE GENOMIC DNA]</scope>
    <source>
        <strain evidence="1 2">JCM 11683</strain>
    </source>
</reference>
<dbReference type="InterPro" id="IPR036069">
    <property type="entry name" value="DUF34/NIF3_sf"/>
</dbReference>
<dbReference type="Proteomes" id="UP001589707">
    <property type="component" value="Unassembled WGS sequence"/>
</dbReference>
<evidence type="ECO:0000313" key="1">
    <source>
        <dbReference type="EMBL" id="MFB9775623.1"/>
    </source>
</evidence>
<name>A0ABV5X0F2_9MICO</name>
<comment type="caution">
    <text evidence="1">The sequence shown here is derived from an EMBL/GenBank/DDBJ whole genome shotgun (WGS) entry which is preliminary data.</text>
</comment>
<accession>A0ABV5X0F2</accession>
<evidence type="ECO:0000313" key="2">
    <source>
        <dbReference type="Proteomes" id="UP001589707"/>
    </source>
</evidence>
<keyword evidence="2" id="KW-1185">Reference proteome</keyword>
<sequence>MSNCVIVVYTPIETADAVRAALAQAGAGAIGDYTGCSFSSRGIGRFTPRAGANPTIGAVDRAEEVPEERIEVICPRERVAAALDAMIAAHPYEEPAYHVLPVMTRADF</sequence>